<sequence length="101" mass="11495">MKSYCLCEKVETQTAMRLGGIESKLIGSDEEAKDVIEALLEDPSIGLIMISENIHNRLKDMIMDLKLLRKDTLIIQVPEPEGLQDKEYIMKYIKNSIGIKL</sequence>
<protein>
    <submittedName>
        <fullName evidence="4">V-type ATP synthase subunit F</fullName>
    </submittedName>
</protein>
<dbReference type="EMBL" id="JARYZI010000011">
    <property type="protein sequence ID" value="MDH8679320.1"/>
    <property type="molecule type" value="Genomic_DNA"/>
</dbReference>
<dbReference type="Pfam" id="PF01990">
    <property type="entry name" value="ATP-synt_F"/>
    <property type="match status" value="1"/>
</dbReference>
<name>A0ABT6NFW1_9FIRM</name>
<keyword evidence="2" id="KW-0813">Transport</keyword>
<evidence type="ECO:0000313" key="5">
    <source>
        <dbReference type="Proteomes" id="UP001158045"/>
    </source>
</evidence>
<dbReference type="RefSeq" id="WP_281095217.1">
    <property type="nucleotide sequence ID" value="NZ_JARYZI010000011.1"/>
</dbReference>
<dbReference type="InterPro" id="IPR008218">
    <property type="entry name" value="ATPase_V1-cplx_f_g_su"/>
</dbReference>
<dbReference type="Proteomes" id="UP001158045">
    <property type="component" value="Unassembled WGS sequence"/>
</dbReference>
<evidence type="ECO:0000256" key="2">
    <source>
        <dbReference type="ARBA" id="ARBA00022448"/>
    </source>
</evidence>
<evidence type="ECO:0000256" key="1">
    <source>
        <dbReference type="ARBA" id="ARBA00010148"/>
    </source>
</evidence>
<evidence type="ECO:0000256" key="3">
    <source>
        <dbReference type="ARBA" id="ARBA00023065"/>
    </source>
</evidence>
<evidence type="ECO:0000313" key="4">
    <source>
        <dbReference type="EMBL" id="MDH8679320.1"/>
    </source>
</evidence>
<reference evidence="4 5" key="1">
    <citation type="submission" date="2023-04" db="EMBL/GenBank/DDBJ databases">
        <title>Fusibacter bizertensis strain WBS, isolated from littoral bottom sediments of the Arctic seas - biochemical and genomic analysis.</title>
        <authorList>
            <person name="Brioukhanov A.L."/>
        </authorList>
    </citation>
    <scope>NUCLEOTIDE SEQUENCE [LARGE SCALE GENOMIC DNA]</scope>
    <source>
        <strain evidence="4 5">WBS</strain>
    </source>
</reference>
<dbReference type="InterPro" id="IPR036906">
    <property type="entry name" value="ATPase_V1_fsu_sf"/>
</dbReference>
<dbReference type="Gene3D" id="3.40.50.10580">
    <property type="entry name" value="ATPase, V1 complex, subunit F"/>
    <property type="match status" value="1"/>
</dbReference>
<proteinExistence type="inferred from homology"/>
<comment type="caution">
    <text evidence="4">The sequence shown here is derived from an EMBL/GenBank/DDBJ whole genome shotgun (WGS) entry which is preliminary data.</text>
</comment>
<accession>A0ABT6NFW1</accession>
<gene>
    <name evidence="4" type="ORF">QE109_14270</name>
</gene>
<organism evidence="4 5">
    <name type="scientific">Fusibacter bizertensis</name>
    <dbReference type="NCBI Taxonomy" id="1488331"/>
    <lineage>
        <taxon>Bacteria</taxon>
        <taxon>Bacillati</taxon>
        <taxon>Bacillota</taxon>
        <taxon>Clostridia</taxon>
        <taxon>Eubacteriales</taxon>
        <taxon>Eubacteriales Family XII. Incertae Sedis</taxon>
        <taxon>Fusibacter</taxon>
    </lineage>
</organism>
<comment type="similarity">
    <text evidence="1">Belongs to the V-ATPase F subunit family.</text>
</comment>
<dbReference type="SUPFAM" id="SSF159468">
    <property type="entry name" value="AtpF-like"/>
    <property type="match status" value="1"/>
</dbReference>
<keyword evidence="3" id="KW-0406">Ion transport</keyword>
<keyword evidence="5" id="KW-1185">Reference proteome</keyword>